<dbReference type="SUPFAM" id="SSF51269">
    <property type="entry name" value="AFP III-like domain"/>
    <property type="match status" value="1"/>
</dbReference>
<dbReference type="Proteomes" id="UP000442533">
    <property type="component" value="Unassembled WGS sequence"/>
</dbReference>
<feature type="domain" description="SAF" evidence="5">
    <location>
        <begin position="16"/>
        <end position="73"/>
    </location>
</feature>
<dbReference type="OrthoDB" id="7619725at2"/>
<dbReference type="Gene3D" id="2.30.30.760">
    <property type="match status" value="1"/>
</dbReference>
<feature type="chain" id="PRO_5033107003" description="Flagella basal body P-ring formation protein FlgA" evidence="4">
    <location>
        <begin position="17"/>
        <end position="137"/>
    </location>
</feature>
<evidence type="ECO:0000256" key="4">
    <source>
        <dbReference type="RuleBase" id="RU362063"/>
    </source>
</evidence>
<name>A0A844H3W5_9RHOB</name>
<proteinExistence type="inferred from homology"/>
<feature type="signal peptide" evidence="4">
    <location>
        <begin position="1"/>
        <end position="16"/>
    </location>
</feature>
<dbReference type="GO" id="GO:0044780">
    <property type="term" value="P:bacterial-type flagellum assembly"/>
    <property type="evidence" value="ECO:0007669"/>
    <property type="project" value="InterPro"/>
</dbReference>
<dbReference type="SMART" id="SM00858">
    <property type="entry name" value="SAF"/>
    <property type="match status" value="1"/>
</dbReference>
<dbReference type="GO" id="GO:0042597">
    <property type="term" value="C:periplasmic space"/>
    <property type="evidence" value="ECO:0007669"/>
    <property type="project" value="UniProtKB-SubCell"/>
</dbReference>
<dbReference type="InterPro" id="IPR039246">
    <property type="entry name" value="Flagellar_FlgA"/>
</dbReference>
<comment type="subcellular location">
    <subcellularLocation>
        <location evidence="1 4">Periplasm</location>
    </subcellularLocation>
</comment>
<keyword evidence="7" id="KW-1185">Reference proteome</keyword>
<evidence type="ECO:0000313" key="7">
    <source>
        <dbReference type="Proteomes" id="UP000442533"/>
    </source>
</evidence>
<dbReference type="InterPro" id="IPR013974">
    <property type="entry name" value="SAF"/>
</dbReference>
<evidence type="ECO:0000256" key="1">
    <source>
        <dbReference type="ARBA" id="ARBA00004418"/>
    </source>
</evidence>
<keyword evidence="3 4" id="KW-0574">Periplasm</keyword>
<evidence type="ECO:0000256" key="2">
    <source>
        <dbReference type="ARBA" id="ARBA00022729"/>
    </source>
</evidence>
<accession>A0A844H3W5</accession>
<evidence type="ECO:0000259" key="5">
    <source>
        <dbReference type="SMART" id="SM00858"/>
    </source>
</evidence>
<dbReference type="PANTHER" id="PTHR36307">
    <property type="entry name" value="FLAGELLA BASAL BODY P-RING FORMATION PROTEIN FLGA"/>
    <property type="match status" value="1"/>
</dbReference>
<dbReference type="Gene3D" id="3.90.1210.10">
    <property type="entry name" value="Antifreeze-like/N-acetylneuraminic acid synthase C-terminal domain"/>
    <property type="match status" value="1"/>
</dbReference>
<organism evidence="6 7">
    <name type="scientific">Paracoccus limosus</name>
    <dbReference type="NCBI Taxonomy" id="913252"/>
    <lineage>
        <taxon>Bacteria</taxon>
        <taxon>Pseudomonadati</taxon>
        <taxon>Pseudomonadota</taxon>
        <taxon>Alphaproteobacteria</taxon>
        <taxon>Rhodobacterales</taxon>
        <taxon>Paracoccaceae</taxon>
        <taxon>Paracoccus</taxon>
    </lineage>
</organism>
<dbReference type="InterPro" id="IPR017585">
    <property type="entry name" value="SAF_FlgA"/>
</dbReference>
<evidence type="ECO:0000256" key="3">
    <source>
        <dbReference type="ARBA" id="ARBA00022764"/>
    </source>
</evidence>
<dbReference type="CDD" id="cd11614">
    <property type="entry name" value="SAF_CpaB_FlgA_like"/>
    <property type="match status" value="1"/>
</dbReference>
<comment type="caution">
    <text evidence="6">The sequence shown here is derived from an EMBL/GenBank/DDBJ whole genome shotgun (WGS) entry which is preliminary data.</text>
</comment>
<comment type="function">
    <text evidence="4">Involved in the assembly process of the P-ring formation. It may associate with FlgF on the rod constituting a structure essential for the P-ring assembly or may act as a modulator protein for the P-ring assembly.</text>
</comment>
<evidence type="ECO:0000313" key="6">
    <source>
        <dbReference type="EMBL" id="MTH34244.1"/>
    </source>
</evidence>
<keyword evidence="6" id="KW-0282">Flagellum</keyword>
<protein>
    <recommendedName>
        <fullName evidence="4">Flagella basal body P-ring formation protein FlgA</fullName>
    </recommendedName>
</protein>
<reference evidence="6 7" key="1">
    <citation type="submission" date="2019-11" db="EMBL/GenBank/DDBJ databases">
        <authorList>
            <person name="Dong K."/>
        </authorList>
    </citation>
    <scope>NUCLEOTIDE SEQUENCE [LARGE SCALE GENOMIC DNA]</scope>
    <source>
        <strain evidence="6 7">JCM 17370</strain>
    </source>
</reference>
<sequence>MRLILALLLLPAPALADAVVAAHTLRAGTLLTEADVVLVAGQAGGIADPAQVIGQQLRMMVSQGRPIEAAFLSAPTLVERNQIVTIAYERTSLRIEAEGRALGPGSIGQVIRVMNNSSRVTVSGRVAADGSVIIGEN</sequence>
<keyword evidence="6" id="KW-0969">Cilium</keyword>
<dbReference type="InterPro" id="IPR036732">
    <property type="entry name" value="AFP_Neu5c_C_sf"/>
</dbReference>
<dbReference type="AlphaFoldDB" id="A0A844H3W5"/>
<dbReference type="RefSeq" id="WP_155063801.1">
    <property type="nucleotide sequence ID" value="NZ_WMIF01000006.1"/>
</dbReference>
<keyword evidence="6" id="KW-0966">Cell projection</keyword>
<keyword evidence="2 4" id="KW-0732">Signal</keyword>
<dbReference type="Pfam" id="PF13144">
    <property type="entry name" value="ChapFlgA"/>
    <property type="match status" value="1"/>
</dbReference>
<gene>
    <name evidence="6" type="primary">flgA</name>
    <name evidence="6" type="ORF">GL279_06465</name>
</gene>
<keyword evidence="4" id="KW-1005">Bacterial flagellum biogenesis</keyword>
<dbReference type="EMBL" id="WMIF01000006">
    <property type="protein sequence ID" value="MTH34244.1"/>
    <property type="molecule type" value="Genomic_DNA"/>
</dbReference>
<dbReference type="NCBIfam" id="TIGR03170">
    <property type="entry name" value="flgA_cterm"/>
    <property type="match status" value="1"/>
</dbReference>
<dbReference type="PANTHER" id="PTHR36307:SF1">
    <property type="entry name" value="FLAGELLA BASAL BODY P-RING FORMATION PROTEIN FLGA"/>
    <property type="match status" value="1"/>
</dbReference>
<comment type="similarity">
    <text evidence="4">Belongs to the FlgA family.</text>
</comment>